<dbReference type="RefSeq" id="WP_119010355.1">
    <property type="nucleotide sequence ID" value="NZ_BJXK01000024.1"/>
</dbReference>
<feature type="domain" description="DUF1330" evidence="1">
    <location>
        <begin position="2"/>
        <end position="97"/>
    </location>
</feature>
<evidence type="ECO:0000313" key="2">
    <source>
        <dbReference type="EMBL" id="GEM81491.1"/>
    </source>
</evidence>
<reference evidence="2 3" key="1">
    <citation type="submission" date="2019-07" db="EMBL/GenBank/DDBJ databases">
        <title>Whole genome shotgun sequence of Vibrio superstes NBRC 103154.</title>
        <authorList>
            <person name="Hosoyama A."/>
            <person name="Uohara A."/>
            <person name="Ohji S."/>
            <person name="Ichikawa N."/>
        </authorList>
    </citation>
    <scope>NUCLEOTIDE SEQUENCE [LARGE SCALE GENOMIC DNA]</scope>
    <source>
        <strain evidence="2 3">NBRC 103154</strain>
    </source>
</reference>
<dbReference type="Pfam" id="PF07045">
    <property type="entry name" value="DUF1330"/>
    <property type="match status" value="1"/>
</dbReference>
<dbReference type="SUPFAM" id="SSF54909">
    <property type="entry name" value="Dimeric alpha+beta barrel"/>
    <property type="match status" value="1"/>
</dbReference>
<dbReference type="Proteomes" id="UP000321113">
    <property type="component" value="Unassembled WGS sequence"/>
</dbReference>
<dbReference type="EMBL" id="BJXK01000024">
    <property type="protein sequence ID" value="GEM81491.1"/>
    <property type="molecule type" value="Genomic_DNA"/>
</dbReference>
<dbReference type="AlphaFoldDB" id="A0A511QVU3"/>
<dbReference type="Gene3D" id="3.30.70.100">
    <property type="match status" value="1"/>
</dbReference>
<dbReference type="InterPro" id="IPR011008">
    <property type="entry name" value="Dimeric_a/b-barrel"/>
</dbReference>
<dbReference type="PANTHER" id="PTHR41521:SF4">
    <property type="entry name" value="BLR0684 PROTEIN"/>
    <property type="match status" value="1"/>
</dbReference>
<dbReference type="InterPro" id="IPR010753">
    <property type="entry name" value="DUF1330"/>
</dbReference>
<evidence type="ECO:0000259" key="1">
    <source>
        <dbReference type="Pfam" id="PF07045"/>
    </source>
</evidence>
<dbReference type="OrthoDB" id="9806380at2"/>
<sequence length="103" mass="11334">MTAFFVINYDVTDQELYAQYNPGSAQTTFSTIAKHGGEIIVGTNEEISVSGTPSHVRVIIQFPTKESALAWHNDPEYADAKAIRLAATTNIEAYIVDKLVMPE</sequence>
<name>A0A511QVU3_9VIBR</name>
<protein>
    <recommendedName>
        <fullName evidence="1">DUF1330 domain-containing protein</fullName>
    </recommendedName>
</protein>
<organism evidence="2 3">
    <name type="scientific">Vibrio superstes NBRC 103154</name>
    <dbReference type="NCBI Taxonomy" id="1219062"/>
    <lineage>
        <taxon>Bacteria</taxon>
        <taxon>Pseudomonadati</taxon>
        <taxon>Pseudomonadota</taxon>
        <taxon>Gammaproteobacteria</taxon>
        <taxon>Vibrionales</taxon>
        <taxon>Vibrionaceae</taxon>
        <taxon>Vibrio</taxon>
    </lineage>
</organism>
<comment type="caution">
    <text evidence="2">The sequence shown here is derived from an EMBL/GenBank/DDBJ whole genome shotgun (WGS) entry which is preliminary data.</text>
</comment>
<dbReference type="PANTHER" id="PTHR41521">
    <property type="match status" value="1"/>
</dbReference>
<evidence type="ECO:0000313" key="3">
    <source>
        <dbReference type="Proteomes" id="UP000321113"/>
    </source>
</evidence>
<proteinExistence type="predicted"/>
<gene>
    <name evidence="2" type="ORF">VSU01S_37360</name>
</gene>
<keyword evidence="3" id="KW-1185">Reference proteome</keyword>
<accession>A0A511QVU3</accession>